<feature type="compositionally biased region" description="Gly residues" evidence="1">
    <location>
        <begin position="201"/>
        <end position="222"/>
    </location>
</feature>
<sequence length="932" mass="99381">MLYKFFLLVVATHGVLGDKRCIVNDGESEEDPFLGTYLLPAAHWDVDQTCVDNLIPIKAEDPCPMYYGVDDPCEEGYFGFLTYYFSSPVVVLDHSSFVAAEYTTQGSLKVEFSSSEAFAKASATWSVDGGLILAANGEGCATSKNDRCYYNCQGLVIDEINQVIVASGWAQDPESLAIQGEAEWGYWKPQADNPFCSPGGSAPGGGSGQTGSTVGSGSGPGGSDTDSGNPNPNPNPTTPSVPEESNIFGVRPRCRAPVDTTYGLPTACLGEYFDVDLDDQQGYIDVNSNPVFQAFLAALDPEETQDGQLTRKASHLRRGGLRDFGNALVPGFGDLLEGGKDLVKPVFDKVIEWTTIKGSFDQNLRFQIPDPSSKNADAKTPKDKSITETKSPWGKALRLKRFKNEPEYGESGGKSGYLDVFCVGCGVKGNRGKVDLTAFLDIILQIGIDGKTTGKQTSKSTIFEQGLPGLSFGTVSIGPRISLGYRTTIKAAVKGRALAGAMMGIKKGLITLDFVSPGKSKSSGWTPKFDPVFKASGTVKVSAELGLPVSLQCGLKIARLLDKSVGITDDPSIKATLETSASIDEGTDSVFKETKGCKGISTLVTWRNQIKYNIFDGKDKLILDTGDRRRPAAPEPNIDTLGDQTRVTPEIGGSIPENQNVTDPSLAGQSASSFKRQDEGGEDDPELIDVTDSVLGDSTVSYPFQEVPSVAYNTTDGYQFVPLVDPTASVALVACSDANVYAVNYASEDLEFCSKTWSVYQDLLVGDAAGRILHFYRNTMSRVGVSRLRVSDGRDFPKEAVPVVFARPEAGSSGNANGGSRSPPAQNSTAPAAGGNSTAAAGAEDGSRFFVAADPDLNFYYPVVCTYTTNTPPRLFVVADPVSGVSMLQSSDIVYSITGGFVDTCALMPIVQGKYTGEVENEFGEYDDEIDA</sequence>
<feature type="compositionally biased region" description="Acidic residues" evidence="1">
    <location>
        <begin position="680"/>
        <end position="689"/>
    </location>
</feature>
<feature type="compositionally biased region" description="Basic and acidic residues" evidence="1">
    <location>
        <begin position="376"/>
        <end position="387"/>
    </location>
</feature>
<protein>
    <recommendedName>
        <fullName evidence="3">DUF7029 domain-containing protein</fullName>
    </recommendedName>
</protein>
<feature type="chain" id="PRO_5045200928" description="DUF7029 domain-containing protein" evidence="2">
    <location>
        <begin position="18"/>
        <end position="932"/>
    </location>
</feature>
<feature type="domain" description="DUF7029" evidence="3">
    <location>
        <begin position="85"/>
        <end position="172"/>
    </location>
</feature>
<evidence type="ECO:0000259" key="3">
    <source>
        <dbReference type="Pfam" id="PF22974"/>
    </source>
</evidence>
<evidence type="ECO:0000256" key="2">
    <source>
        <dbReference type="SAM" id="SignalP"/>
    </source>
</evidence>
<dbReference type="EMBL" id="JAKNSF020000130">
    <property type="protein sequence ID" value="KAK7713065.1"/>
    <property type="molecule type" value="Genomic_DNA"/>
</dbReference>
<dbReference type="Proteomes" id="UP001430848">
    <property type="component" value="Unassembled WGS sequence"/>
</dbReference>
<evidence type="ECO:0000256" key="1">
    <source>
        <dbReference type="SAM" id="MobiDB-lite"/>
    </source>
</evidence>
<feature type="compositionally biased region" description="Polar residues" evidence="1">
    <location>
        <begin position="656"/>
        <end position="674"/>
    </location>
</feature>
<accession>A0ABR1NRY8</accession>
<evidence type="ECO:0000313" key="4">
    <source>
        <dbReference type="EMBL" id="KAK7713065.1"/>
    </source>
</evidence>
<feature type="compositionally biased region" description="Low complexity" evidence="1">
    <location>
        <begin position="810"/>
        <end position="839"/>
    </location>
</feature>
<gene>
    <name evidence="4" type="ORF">SLS63_012210</name>
</gene>
<evidence type="ECO:0000313" key="5">
    <source>
        <dbReference type="Proteomes" id="UP001430848"/>
    </source>
</evidence>
<proteinExistence type="predicted"/>
<feature type="signal peptide" evidence="2">
    <location>
        <begin position="1"/>
        <end position="17"/>
    </location>
</feature>
<feature type="region of interest" description="Disordered" evidence="1">
    <location>
        <begin position="627"/>
        <end position="689"/>
    </location>
</feature>
<dbReference type="InterPro" id="IPR054293">
    <property type="entry name" value="DUF7029"/>
</dbReference>
<feature type="region of interest" description="Disordered" evidence="1">
    <location>
        <begin position="367"/>
        <end position="388"/>
    </location>
</feature>
<name>A0ABR1NRY8_DIAER</name>
<reference evidence="4 5" key="1">
    <citation type="submission" date="2024-02" db="EMBL/GenBank/DDBJ databases">
        <title>De novo assembly and annotation of 12 fungi associated with fruit tree decline syndrome in Ontario, Canada.</title>
        <authorList>
            <person name="Sulman M."/>
            <person name="Ellouze W."/>
            <person name="Ilyukhin E."/>
        </authorList>
    </citation>
    <scope>NUCLEOTIDE SEQUENCE [LARGE SCALE GENOMIC DNA]</scope>
    <source>
        <strain evidence="4 5">M169</strain>
    </source>
</reference>
<feature type="region of interest" description="Disordered" evidence="1">
    <location>
        <begin position="808"/>
        <end position="839"/>
    </location>
</feature>
<feature type="region of interest" description="Disordered" evidence="1">
    <location>
        <begin position="193"/>
        <end position="245"/>
    </location>
</feature>
<dbReference type="Pfam" id="PF22974">
    <property type="entry name" value="DUF7029"/>
    <property type="match status" value="1"/>
</dbReference>
<keyword evidence="2" id="KW-0732">Signal</keyword>
<organism evidence="4 5">
    <name type="scientific">Diaporthe eres</name>
    <name type="common">Phomopsis oblonga</name>
    <dbReference type="NCBI Taxonomy" id="83184"/>
    <lineage>
        <taxon>Eukaryota</taxon>
        <taxon>Fungi</taxon>
        <taxon>Dikarya</taxon>
        <taxon>Ascomycota</taxon>
        <taxon>Pezizomycotina</taxon>
        <taxon>Sordariomycetes</taxon>
        <taxon>Sordariomycetidae</taxon>
        <taxon>Diaporthales</taxon>
        <taxon>Diaporthaceae</taxon>
        <taxon>Diaporthe</taxon>
        <taxon>Diaporthe eres species complex</taxon>
    </lineage>
</organism>
<keyword evidence="5" id="KW-1185">Reference proteome</keyword>
<comment type="caution">
    <text evidence="4">The sequence shown here is derived from an EMBL/GenBank/DDBJ whole genome shotgun (WGS) entry which is preliminary data.</text>
</comment>